<dbReference type="GO" id="GO:0005634">
    <property type="term" value="C:nucleus"/>
    <property type="evidence" value="ECO:0007669"/>
    <property type="project" value="TreeGrafter"/>
</dbReference>
<sequence length="65" mass="7631">MINVQEKKLCNENRILPSHYLKMLQIMSLEISEGRVTNKSDAHRLFKVEPSKVDRVYDMLVKKQG</sequence>
<dbReference type="PANTHER" id="PTHR12374:SF20">
    <property type="entry name" value="TRANSCRIPTIONAL ADAPTER 2-ALPHA"/>
    <property type="match status" value="1"/>
</dbReference>
<dbReference type="InterPro" id="IPR036388">
    <property type="entry name" value="WH-like_DNA-bd_sf"/>
</dbReference>
<dbReference type="Gene3D" id="1.10.10.10">
    <property type="entry name" value="Winged helix-like DNA-binding domain superfamily/Winged helix DNA-binding domain"/>
    <property type="match status" value="1"/>
</dbReference>
<evidence type="ECO:0000313" key="2">
    <source>
        <dbReference type="EMBL" id="AFK48606.1"/>
    </source>
</evidence>
<organism evidence="2">
    <name type="scientific">Lotus japonicus</name>
    <name type="common">Lotus corniculatus var. japonicus</name>
    <dbReference type="NCBI Taxonomy" id="34305"/>
    <lineage>
        <taxon>Eukaryota</taxon>
        <taxon>Viridiplantae</taxon>
        <taxon>Streptophyta</taxon>
        <taxon>Embryophyta</taxon>
        <taxon>Tracheophyta</taxon>
        <taxon>Spermatophyta</taxon>
        <taxon>Magnoliopsida</taxon>
        <taxon>eudicotyledons</taxon>
        <taxon>Gunneridae</taxon>
        <taxon>Pentapetalae</taxon>
        <taxon>rosids</taxon>
        <taxon>fabids</taxon>
        <taxon>Fabales</taxon>
        <taxon>Fabaceae</taxon>
        <taxon>Papilionoideae</taxon>
        <taxon>50 kb inversion clade</taxon>
        <taxon>NPAAA clade</taxon>
        <taxon>Hologalegina</taxon>
        <taxon>robinioid clade</taxon>
        <taxon>Loteae</taxon>
        <taxon>Lotus</taxon>
    </lineage>
</organism>
<proteinExistence type="evidence at transcript level"/>
<accession>I3T7W4</accession>
<dbReference type="SUPFAM" id="SSF46689">
    <property type="entry name" value="Homeodomain-like"/>
    <property type="match status" value="1"/>
</dbReference>
<dbReference type="FunFam" id="1.10.10.10:FF:000087">
    <property type="entry name" value="Transcriptional adapter 2"/>
    <property type="match status" value="1"/>
</dbReference>
<feature type="domain" description="SWIRM" evidence="1">
    <location>
        <begin position="1"/>
        <end position="65"/>
    </location>
</feature>
<dbReference type="InterPro" id="IPR007526">
    <property type="entry name" value="SWIRM"/>
</dbReference>
<reference evidence="2" key="1">
    <citation type="submission" date="2012-05" db="EMBL/GenBank/DDBJ databases">
        <authorList>
            <person name="Krishnakumar V."/>
            <person name="Cheung F."/>
            <person name="Xiao Y."/>
            <person name="Chan A."/>
            <person name="Moskal W.A."/>
            <person name="Town C.D."/>
        </authorList>
    </citation>
    <scope>NUCLEOTIDE SEQUENCE</scope>
</reference>
<dbReference type="PROSITE" id="PS50934">
    <property type="entry name" value="SWIRM"/>
    <property type="match status" value="1"/>
</dbReference>
<dbReference type="GO" id="GO:0006338">
    <property type="term" value="P:chromatin remodeling"/>
    <property type="evidence" value="ECO:0007669"/>
    <property type="project" value="TreeGrafter"/>
</dbReference>
<dbReference type="AlphaFoldDB" id="I3T7W4"/>
<evidence type="ECO:0000259" key="1">
    <source>
        <dbReference type="PROSITE" id="PS50934"/>
    </source>
</evidence>
<dbReference type="PANTHER" id="PTHR12374">
    <property type="entry name" value="TRANSCRIPTIONAL ADAPTOR 2 ADA2 -RELATED"/>
    <property type="match status" value="1"/>
</dbReference>
<dbReference type="GO" id="GO:0003713">
    <property type="term" value="F:transcription coactivator activity"/>
    <property type="evidence" value="ECO:0007669"/>
    <property type="project" value="TreeGrafter"/>
</dbReference>
<dbReference type="InterPro" id="IPR009057">
    <property type="entry name" value="Homeodomain-like_sf"/>
</dbReference>
<dbReference type="GO" id="GO:0003682">
    <property type="term" value="F:chromatin binding"/>
    <property type="evidence" value="ECO:0007669"/>
    <property type="project" value="TreeGrafter"/>
</dbReference>
<dbReference type="EMBL" id="BT148812">
    <property type="protein sequence ID" value="AFK48606.1"/>
    <property type="molecule type" value="mRNA"/>
</dbReference>
<protein>
    <recommendedName>
        <fullName evidence="1">SWIRM domain-containing protein</fullName>
    </recommendedName>
</protein>
<dbReference type="GO" id="GO:0006357">
    <property type="term" value="P:regulation of transcription by RNA polymerase II"/>
    <property type="evidence" value="ECO:0007669"/>
    <property type="project" value="TreeGrafter"/>
</dbReference>
<name>I3T7W4_LOTJA</name>